<dbReference type="Proteomes" id="UP001293169">
    <property type="component" value="Unassembled WGS sequence"/>
</dbReference>
<dbReference type="GeneID" id="57429796"/>
<reference evidence="2 7" key="4">
    <citation type="submission" date="2023-12" db="EMBL/GenBank/DDBJ databases">
        <title>N/s.</title>
        <authorList>
            <person name="Dale J."/>
        </authorList>
    </citation>
    <scope>NUCLEOTIDE SEQUENCE [LARGE SCALE GENOMIC DNA]</scope>
    <source>
        <strain evidence="2 7">2023EL-01226</strain>
    </source>
</reference>
<dbReference type="Proteomes" id="UP000078124">
    <property type="component" value="Unassembled WGS sequence"/>
</dbReference>
<evidence type="ECO:0000313" key="4">
    <source>
        <dbReference type="EMBL" id="VFS56395.1"/>
    </source>
</evidence>
<accession>A0A2X2DXR7</accession>
<dbReference type="KEGG" id="rpln:B1209_17645"/>
<evidence type="ECO:0000313" key="3">
    <source>
        <dbReference type="EMBL" id="SBM36755.1"/>
    </source>
</evidence>
<evidence type="ECO:0000313" key="5">
    <source>
        <dbReference type="Proteomes" id="UP000078124"/>
    </source>
</evidence>
<evidence type="ECO:0000313" key="6">
    <source>
        <dbReference type="Proteomes" id="UP000345637"/>
    </source>
</evidence>
<evidence type="ECO:0000313" key="1">
    <source>
        <dbReference type="EMBL" id="HAT1604150.1"/>
    </source>
</evidence>
<keyword evidence="7" id="KW-1185">Reference proteome</keyword>
<name>A0A2X2DXR7_RAOPL</name>
<sequence>MNENKILAAVAESLNKTHDAINQANNALGTLAREYLYRSMLESALSGELIAMEAALKSVQERIQRQEKQEAMLAGMDPQNRQTFNALYEENRARYARLLNEKRPGK</sequence>
<reference evidence="1" key="1">
    <citation type="journal article" date="2018" name="Genome Biol.">
        <title>SKESA: strategic k-mer extension for scrupulous assemblies.</title>
        <authorList>
            <person name="Souvorov A."/>
            <person name="Agarwala R."/>
            <person name="Lipman D.J."/>
        </authorList>
    </citation>
    <scope>NUCLEOTIDE SEQUENCE</scope>
    <source>
        <strain evidence="1">MISC063</strain>
    </source>
</reference>
<dbReference type="Proteomes" id="UP000345637">
    <property type="component" value="Unassembled WGS sequence"/>
</dbReference>
<reference evidence="1" key="3">
    <citation type="submission" date="2020-11" db="EMBL/GenBank/DDBJ databases">
        <authorList>
            <consortium name="NCBI Pathogen Detection Project"/>
        </authorList>
    </citation>
    <scope>NUCLEOTIDE SEQUENCE</scope>
    <source>
        <strain evidence="1">MISC063</strain>
    </source>
</reference>
<protein>
    <submittedName>
        <fullName evidence="4">Uncharacterized protein</fullName>
    </submittedName>
</protein>
<gene>
    <name evidence="1" type="ORF">I8Y23_000425</name>
    <name evidence="4" type="ORF">NCTC12998_00378</name>
    <name evidence="3" type="ORF">SAMEA2273876_03939</name>
    <name evidence="2" type="ORF">U5E74_00505</name>
</gene>
<evidence type="ECO:0000313" key="2">
    <source>
        <dbReference type="EMBL" id="MDZ7464153.1"/>
    </source>
</evidence>
<reference evidence="4 6" key="2">
    <citation type="submission" date="2019-03" db="EMBL/GenBank/DDBJ databases">
        <authorList>
            <consortium name="Pathogen Informatics"/>
        </authorList>
    </citation>
    <scope>NUCLEOTIDE SEQUENCE [LARGE SCALE GENOMIC DNA]</scope>
    <source>
        <strain evidence="3 5">2880STDY5682802</strain>
        <strain evidence="4 6">NCTC12998</strain>
    </source>
</reference>
<evidence type="ECO:0000313" key="7">
    <source>
        <dbReference type="Proteomes" id="UP001293169"/>
    </source>
</evidence>
<dbReference type="EMBL" id="CAADJE010000002">
    <property type="protein sequence ID" value="VFS56395.1"/>
    <property type="molecule type" value="Genomic_DNA"/>
</dbReference>
<dbReference type="EMBL" id="FLAC01000017">
    <property type="protein sequence ID" value="SBM36755.1"/>
    <property type="molecule type" value="Genomic_DNA"/>
</dbReference>
<organism evidence="4 6">
    <name type="scientific">Raoultella planticola</name>
    <name type="common">Klebsiella planticola</name>
    <dbReference type="NCBI Taxonomy" id="575"/>
    <lineage>
        <taxon>Bacteria</taxon>
        <taxon>Pseudomonadati</taxon>
        <taxon>Pseudomonadota</taxon>
        <taxon>Gammaproteobacteria</taxon>
        <taxon>Enterobacterales</taxon>
        <taxon>Enterobacteriaceae</taxon>
        <taxon>Klebsiella/Raoultella group</taxon>
        <taxon>Raoultella</taxon>
    </lineage>
</organism>
<proteinExistence type="predicted"/>
<dbReference type="EMBL" id="DACSEA010000001">
    <property type="protein sequence ID" value="HAT1604150.1"/>
    <property type="molecule type" value="Genomic_DNA"/>
</dbReference>
<dbReference type="Proteomes" id="UP000864422">
    <property type="component" value="Unassembled WGS sequence"/>
</dbReference>
<dbReference type="AlphaFoldDB" id="A0A2X2DXR7"/>
<dbReference type="EMBL" id="JAXUDK010000001">
    <property type="protein sequence ID" value="MDZ7464153.1"/>
    <property type="molecule type" value="Genomic_DNA"/>
</dbReference>
<dbReference type="RefSeq" id="WP_032688466.1">
    <property type="nucleotide sequence ID" value="NZ_ABZSJN020000239.1"/>
</dbReference>